<evidence type="ECO:0000313" key="2">
    <source>
        <dbReference type="Proteomes" id="UP000504637"/>
    </source>
</evidence>
<dbReference type="Proteomes" id="UP000504637">
    <property type="component" value="Unplaced"/>
</dbReference>
<dbReference type="AlphaFoldDB" id="A0A6J3M7V9"/>
<gene>
    <name evidence="3" type="ORF">K489DRAFT_379655</name>
</gene>
<dbReference type="RefSeq" id="XP_033460700.1">
    <property type="nucleotide sequence ID" value="XM_033604706.1"/>
</dbReference>
<dbReference type="GeneID" id="54362506"/>
<name>A0A6J3M7V9_9PEZI</name>
<organism evidence="3">
    <name type="scientific">Dissoconium aciculare CBS 342.82</name>
    <dbReference type="NCBI Taxonomy" id="1314786"/>
    <lineage>
        <taxon>Eukaryota</taxon>
        <taxon>Fungi</taxon>
        <taxon>Dikarya</taxon>
        <taxon>Ascomycota</taxon>
        <taxon>Pezizomycotina</taxon>
        <taxon>Dothideomycetes</taxon>
        <taxon>Dothideomycetidae</taxon>
        <taxon>Mycosphaerellales</taxon>
        <taxon>Dissoconiaceae</taxon>
        <taxon>Dissoconium</taxon>
    </lineage>
</organism>
<keyword evidence="2" id="KW-1185">Reference proteome</keyword>
<feature type="non-terminal residue" evidence="3">
    <location>
        <position position="154"/>
    </location>
</feature>
<proteinExistence type="predicted"/>
<reference evidence="3" key="2">
    <citation type="submission" date="2020-04" db="EMBL/GenBank/DDBJ databases">
        <authorList>
            <consortium name="NCBI Genome Project"/>
        </authorList>
    </citation>
    <scope>NUCLEOTIDE SEQUENCE</scope>
    <source>
        <strain evidence="3">CBS 342.82</strain>
    </source>
</reference>
<sequence>MGNYQGNGAHWLHFHQGECRVKDRVTGTVIPFGRCSEQSGIVQSRPPPRQTRRGEESEKMPHFEGNRLAWAQTSFQQVAAEEEVCSVYLISSPLILPGLRTETRRMRFLVHTIPPSTLFNLKEQGQKKNLLVMTVTIITETKTWKMLRFLLAKL</sequence>
<accession>A0A6J3M7V9</accession>
<evidence type="ECO:0000256" key="1">
    <source>
        <dbReference type="SAM" id="MobiDB-lite"/>
    </source>
</evidence>
<feature type="region of interest" description="Disordered" evidence="1">
    <location>
        <begin position="37"/>
        <end position="60"/>
    </location>
</feature>
<reference evidence="3" key="1">
    <citation type="submission" date="2020-01" db="EMBL/GenBank/DDBJ databases">
        <authorList>
            <consortium name="DOE Joint Genome Institute"/>
            <person name="Haridas S."/>
            <person name="Albert R."/>
            <person name="Binder M."/>
            <person name="Bloem J."/>
            <person name="Labutti K."/>
            <person name="Salamov A."/>
            <person name="Andreopoulos B."/>
            <person name="Baker S.E."/>
            <person name="Barry K."/>
            <person name="Bills G."/>
            <person name="Bluhm B.H."/>
            <person name="Cannon C."/>
            <person name="Castanera R."/>
            <person name="Culley D.E."/>
            <person name="Daum C."/>
            <person name="Ezra D."/>
            <person name="Gonzalez J.B."/>
            <person name="Henrissat B."/>
            <person name="Kuo A."/>
            <person name="Liang C."/>
            <person name="Lipzen A."/>
            <person name="Lutzoni F."/>
            <person name="Magnuson J."/>
            <person name="Mondo S."/>
            <person name="Nolan M."/>
            <person name="Ohm R."/>
            <person name="Pangilinan J."/>
            <person name="Park H.-J."/>
            <person name="Ramirez L."/>
            <person name="Alfaro M."/>
            <person name="Sun H."/>
            <person name="Tritt A."/>
            <person name="Yoshinaga Y."/>
            <person name="Zwiers L.-H."/>
            <person name="Turgeon B.G."/>
            <person name="Goodwin S.B."/>
            <person name="Spatafora J.W."/>
            <person name="Crous P.W."/>
            <person name="Grigoriev I.V."/>
        </authorList>
    </citation>
    <scope>NUCLEOTIDE SEQUENCE</scope>
    <source>
        <strain evidence="3">CBS 342.82</strain>
    </source>
</reference>
<protein>
    <submittedName>
        <fullName evidence="3">Uncharacterized protein</fullName>
    </submittedName>
</protein>
<evidence type="ECO:0000313" key="3">
    <source>
        <dbReference type="RefSeq" id="XP_033460700.1"/>
    </source>
</evidence>
<reference evidence="3" key="3">
    <citation type="submission" date="2025-08" db="UniProtKB">
        <authorList>
            <consortium name="RefSeq"/>
        </authorList>
    </citation>
    <scope>IDENTIFICATION</scope>
    <source>
        <strain evidence="3">CBS 342.82</strain>
    </source>
</reference>